<organism evidence="2 3">
    <name type="scientific">Aerosakkonema funiforme FACHB-1375</name>
    <dbReference type="NCBI Taxonomy" id="2949571"/>
    <lineage>
        <taxon>Bacteria</taxon>
        <taxon>Bacillati</taxon>
        <taxon>Cyanobacteriota</taxon>
        <taxon>Cyanophyceae</taxon>
        <taxon>Oscillatoriophycideae</taxon>
        <taxon>Aerosakkonematales</taxon>
        <taxon>Aerosakkonemataceae</taxon>
        <taxon>Aerosakkonema</taxon>
    </lineage>
</organism>
<evidence type="ECO:0000259" key="1">
    <source>
        <dbReference type="Pfam" id="PF14261"/>
    </source>
</evidence>
<evidence type="ECO:0000313" key="2">
    <source>
        <dbReference type="EMBL" id="MBD2185256.1"/>
    </source>
</evidence>
<comment type="caution">
    <text evidence="2">The sequence shown here is derived from an EMBL/GenBank/DDBJ whole genome shotgun (WGS) entry which is preliminary data.</text>
</comment>
<reference evidence="2" key="2">
    <citation type="submission" date="2020-08" db="EMBL/GenBank/DDBJ databases">
        <authorList>
            <person name="Chen M."/>
            <person name="Teng W."/>
            <person name="Zhao L."/>
            <person name="Hu C."/>
            <person name="Zhou Y."/>
            <person name="Han B."/>
            <person name="Song L."/>
            <person name="Shu W."/>
        </authorList>
    </citation>
    <scope>NUCLEOTIDE SEQUENCE</scope>
    <source>
        <strain evidence="2">FACHB-1375</strain>
    </source>
</reference>
<dbReference type="EMBL" id="JACJPW010000113">
    <property type="protein sequence ID" value="MBD2185256.1"/>
    <property type="molecule type" value="Genomic_DNA"/>
</dbReference>
<feature type="domain" description="DUF4351" evidence="1">
    <location>
        <begin position="17"/>
        <end position="74"/>
    </location>
</feature>
<accession>A0A926ZLP0</accession>
<keyword evidence="3" id="KW-1185">Reference proteome</keyword>
<proteinExistence type="predicted"/>
<name>A0A926ZLP0_9CYAN</name>
<dbReference type="RefSeq" id="WP_190473286.1">
    <property type="nucleotide sequence ID" value="NZ_JACJPW010000113.1"/>
</dbReference>
<reference evidence="2" key="1">
    <citation type="journal article" date="2015" name="ISME J.">
        <title>Draft Genome Sequence of Streptomyces incarnatus NRRL8089, which Produces the Nucleoside Antibiotic Sinefungin.</title>
        <authorList>
            <person name="Oshima K."/>
            <person name="Hattori M."/>
            <person name="Shimizu H."/>
            <person name="Fukuda K."/>
            <person name="Nemoto M."/>
            <person name="Inagaki K."/>
            <person name="Tamura T."/>
        </authorList>
    </citation>
    <scope>NUCLEOTIDE SEQUENCE</scope>
    <source>
        <strain evidence="2">FACHB-1375</strain>
    </source>
</reference>
<dbReference type="PANTHER" id="PTHR35586:SF2">
    <property type="entry name" value="SLL1542 PROTEIN"/>
    <property type="match status" value="1"/>
</dbReference>
<dbReference type="Proteomes" id="UP000641646">
    <property type="component" value="Unassembled WGS sequence"/>
</dbReference>
<dbReference type="Pfam" id="PF14261">
    <property type="entry name" value="DUF4351"/>
    <property type="match status" value="1"/>
</dbReference>
<dbReference type="AlphaFoldDB" id="A0A926ZLP0"/>
<sequence length="75" mass="8775">MRQSPFFQEILQEGRHEGRTEEALLFVTRLLEWKFGEITPLLLEKIRSLSVQELENLGVDLLGFSEVTDLEAWLE</sequence>
<gene>
    <name evidence="2" type="ORF">H6G03_29985</name>
</gene>
<dbReference type="PANTHER" id="PTHR35586">
    <property type="entry name" value="SLL1691 PROTEIN"/>
    <property type="match status" value="1"/>
</dbReference>
<dbReference type="InterPro" id="IPR025587">
    <property type="entry name" value="DUF4351"/>
</dbReference>
<protein>
    <submittedName>
        <fullName evidence="2">DUF4351 domain-containing protein</fullName>
    </submittedName>
</protein>
<evidence type="ECO:0000313" key="3">
    <source>
        <dbReference type="Proteomes" id="UP000641646"/>
    </source>
</evidence>